<dbReference type="InterPro" id="IPR036779">
    <property type="entry name" value="LysM_dom_sf"/>
</dbReference>
<proteinExistence type="predicted"/>
<evidence type="ECO:0000259" key="3">
    <source>
        <dbReference type="PROSITE" id="PS51782"/>
    </source>
</evidence>
<dbReference type="InterPro" id="IPR018392">
    <property type="entry name" value="LysM"/>
</dbReference>
<dbReference type="Gene3D" id="2.40.40.10">
    <property type="entry name" value="RlpA-like domain"/>
    <property type="match status" value="1"/>
</dbReference>
<feature type="domain" description="LysM" evidence="3">
    <location>
        <begin position="182"/>
        <end position="225"/>
    </location>
</feature>
<keyword evidence="2" id="KW-0732">Signal</keyword>
<dbReference type="SUPFAM" id="SSF54106">
    <property type="entry name" value="LysM domain"/>
    <property type="match status" value="3"/>
</dbReference>
<dbReference type="InterPro" id="IPR036908">
    <property type="entry name" value="RlpA-like_sf"/>
</dbReference>
<feature type="domain" description="LysM" evidence="3">
    <location>
        <begin position="47"/>
        <end position="90"/>
    </location>
</feature>
<evidence type="ECO:0000256" key="2">
    <source>
        <dbReference type="SAM" id="SignalP"/>
    </source>
</evidence>
<dbReference type="Pfam" id="PF01476">
    <property type="entry name" value="LysM"/>
    <property type="match status" value="3"/>
</dbReference>
<feature type="signal peptide" evidence="2">
    <location>
        <begin position="1"/>
        <end position="27"/>
    </location>
</feature>
<evidence type="ECO:0000313" key="4">
    <source>
        <dbReference type="EMBL" id="MDO1447913.1"/>
    </source>
</evidence>
<feature type="compositionally biased region" description="Basic and acidic residues" evidence="1">
    <location>
        <begin position="285"/>
        <end position="301"/>
    </location>
</feature>
<dbReference type="PROSITE" id="PS51782">
    <property type="entry name" value="LYSM"/>
    <property type="match status" value="3"/>
</dbReference>
<feature type="domain" description="LysM" evidence="3">
    <location>
        <begin position="102"/>
        <end position="145"/>
    </location>
</feature>
<dbReference type="PANTHER" id="PTHR33734">
    <property type="entry name" value="LYSM DOMAIN-CONTAINING GPI-ANCHORED PROTEIN 2"/>
    <property type="match status" value="1"/>
</dbReference>
<sequence length="403" mass="43538">MSYKFLPSFFTIAAFSAFFLPSLTANAFMSMPADSIGVERKGNKVLVLYKVEAGETLSSISRKYRTTVDAIKAENSLGDSGLKLGDVIRVPYSAKPSVAGRKVHTVEASQTLYAIARMYNVTSEDIKKWNNLASNEISLGQELIVSGDGQAASSSTQAITVTENTAANTKTPTVSTNAAGQKVHVVEASQGLFSIARMYNVAIEDLRKWNNLKADNLKVGQELILEAPANAPAPTETTVETVAQASTEQPANVAESNKPETKEDIFIEEPETAPVAAQTTNAKTETTRPEKGTPKKEEKPVENTSYTISNTSGYVKKVESGLAEVIAGNSSSDMFLALHRTAPVGTIMQIRNQMNDLSVFVKVIGKLPDTGANDKVVVKISQKAYERLAAVDKRFRVELSYMP</sequence>
<dbReference type="RefSeq" id="WP_302038718.1">
    <property type="nucleotide sequence ID" value="NZ_JAUKPO010000009.1"/>
</dbReference>
<evidence type="ECO:0000313" key="5">
    <source>
        <dbReference type="Proteomes" id="UP001168528"/>
    </source>
</evidence>
<dbReference type="Gene3D" id="3.10.350.10">
    <property type="entry name" value="LysM domain"/>
    <property type="match status" value="3"/>
</dbReference>
<accession>A0ABT8R9M4</accession>
<dbReference type="PANTHER" id="PTHR33734:SF22">
    <property type="entry name" value="MEMBRANE-BOUND LYTIC MUREIN TRANSGLYCOSYLASE D"/>
    <property type="match status" value="1"/>
</dbReference>
<keyword evidence="5" id="KW-1185">Reference proteome</keyword>
<evidence type="ECO:0000256" key="1">
    <source>
        <dbReference type="SAM" id="MobiDB-lite"/>
    </source>
</evidence>
<dbReference type="EMBL" id="JAUKPO010000009">
    <property type="protein sequence ID" value="MDO1447913.1"/>
    <property type="molecule type" value="Genomic_DNA"/>
</dbReference>
<dbReference type="Proteomes" id="UP001168528">
    <property type="component" value="Unassembled WGS sequence"/>
</dbReference>
<dbReference type="CDD" id="cd00118">
    <property type="entry name" value="LysM"/>
    <property type="match status" value="3"/>
</dbReference>
<name>A0ABT8R9M4_9BACT</name>
<gene>
    <name evidence="4" type="ORF">Q0590_16700</name>
</gene>
<protein>
    <submittedName>
        <fullName evidence="4">LysM peptidoglycan-binding domain-containing protein</fullName>
    </submittedName>
</protein>
<organism evidence="4 5">
    <name type="scientific">Rhodocytophaga aerolata</name>
    <dbReference type="NCBI Taxonomy" id="455078"/>
    <lineage>
        <taxon>Bacteria</taxon>
        <taxon>Pseudomonadati</taxon>
        <taxon>Bacteroidota</taxon>
        <taxon>Cytophagia</taxon>
        <taxon>Cytophagales</taxon>
        <taxon>Rhodocytophagaceae</taxon>
        <taxon>Rhodocytophaga</taxon>
    </lineage>
</organism>
<reference evidence="4" key="1">
    <citation type="submission" date="2023-07" db="EMBL/GenBank/DDBJ databases">
        <title>The genome sequence of Rhodocytophaga aerolata KACC 12507.</title>
        <authorList>
            <person name="Zhang X."/>
        </authorList>
    </citation>
    <scope>NUCLEOTIDE SEQUENCE</scope>
    <source>
        <strain evidence="4">KACC 12507</strain>
    </source>
</reference>
<dbReference type="SMART" id="SM00257">
    <property type="entry name" value="LysM"/>
    <property type="match status" value="3"/>
</dbReference>
<feature type="region of interest" description="Disordered" evidence="1">
    <location>
        <begin position="276"/>
        <end position="305"/>
    </location>
</feature>
<feature type="chain" id="PRO_5046234320" evidence="2">
    <location>
        <begin position="28"/>
        <end position="403"/>
    </location>
</feature>
<comment type="caution">
    <text evidence="4">The sequence shown here is derived from an EMBL/GenBank/DDBJ whole genome shotgun (WGS) entry which is preliminary data.</text>
</comment>